<dbReference type="Proteomes" id="UP000660745">
    <property type="component" value="Unassembled WGS sequence"/>
</dbReference>
<comment type="caution">
    <text evidence="2">The sequence shown here is derived from an EMBL/GenBank/DDBJ whole genome shotgun (WGS) entry which is preliminary data.</text>
</comment>
<feature type="domain" description="VOC" evidence="1">
    <location>
        <begin position="134"/>
        <end position="250"/>
    </location>
</feature>
<dbReference type="Pfam" id="PF00903">
    <property type="entry name" value="Glyoxalase"/>
    <property type="match status" value="1"/>
</dbReference>
<dbReference type="RefSeq" id="WP_189140096.1">
    <property type="nucleotide sequence ID" value="NZ_BMNK01000006.1"/>
</dbReference>
<dbReference type="InterPro" id="IPR037523">
    <property type="entry name" value="VOC_core"/>
</dbReference>
<dbReference type="PANTHER" id="PTHR33993:SF10">
    <property type="entry name" value="CONSERVED PROTEIN"/>
    <property type="match status" value="1"/>
</dbReference>
<dbReference type="InterPro" id="IPR052164">
    <property type="entry name" value="Anthracycline_SecMetBiosynth"/>
</dbReference>
<protein>
    <submittedName>
        <fullName evidence="2">Hydroxylase</fullName>
    </submittedName>
</protein>
<evidence type="ECO:0000313" key="3">
    <source>
        <dbReference type="Proteomes" id="UP000660745"/>
    </source>
</evidence>
<organism evidence="2 3">
    <name type="scientific">Nonomuraea glycinis</name>
    <dbReference type="NCBI Taxonomy" id="2047744"/>
    <lineage>
        <taxon>Bacteria</taxon>
        <taxon>Bacillati</taxon>
        <taxon>Actinomycetota</taxon>
        <taxon>Actinomycetes</taxon>
        <taxon>Streptosporangiales</taxon>
        <taxon>Streptosporangiaceae</taxon>
        <taxon>Nonomuraea</taxon>
    </lineage>
</organism>
<dbReference type="CDD" id="cd07247">
    <property type="entry name" value="SgaA_N_like"/>
    <property type="match status" value="2"/>
</dbReference>
<evidence type="ECO:0000313" key="2">
    <source>
        <dbReference type="EMBL" id="GGP08293.1"/>
    </source>
</evidence>
<name>A0A918A6E3_9ACTN</name>
<dbReference type="PROSITE" id="PS51819">
    <property type="entry name" value="VOC"/>
    <property type="match status" value="2"/>
</dbReference>
<dbReference type="EMBL" id="BMNK01000006">
    <property type="protein sequence ID" value="GGP08293.1"/>
    <property type="molecule type" value="Genomic_DNA"/>
</dbReference>
<proteinExistence type="predicted"/>
<dbReference type="InterPro" id="IPR041581">
    <property type="entry name" value="Glyoxalase_6"/>
</dbReference>
<feature type="domain" description="VOC" evidence="1">
    <location>
        <begin position="10"/>
        <end position="120"/>
    </location>
</feature>
<dbReference type="Pfam" id="PF18029">
    <property type="entry name" value="Glyoxalase_6"/>
    <property type="match status" value="1"/>
</dbReference>
<gene>
    <name evidence="2" type="ORF">GCM10012278_39430</name>
</gene>
<dbReference type="SUPFAM" id="SSF54593">
    <property type="entry name" value="Glyoxalase/Bleomycin resistance protein/Dihydroxybiphenyl dioxygenase"/>
    <property type="match status" value="2"/>
</dbReference>
<reference evidence="2" key="2">
    <citation type="submission" date="2020-09" db="EMBL/GenBank/DDBJ databases">
        <authorList>
            <person name="Sun Q."/>
            <person name="Zhou Y."/>
        </authorList>
    </citation>
    <scope>NUCLEOTIDE SEQUENCE</scope>
    <source>
        <strain evidence="2">CGMCC 4.7430</strain>
    </source>
</reference>
<reference evidence="2" key="1">
    <citation type="journal article" date="2014" name="Int. J. Syst. Evol. Microbiol.">
        <title>Complete genome sequence of Corynebacterium casei LMG S-19264T (=DSM 44701T), isolated from a smear-ripened cheese.</title>
        <authorList>
            <consortium name="US DOE Joint Genome Institute (JGI-PGF)"/>
            <person name="Walter F."/>
            <person name="Albersmeier A."/>
            <person name="Kalinowski J."/>
            <person name="Ruckert C."/>
        </authorList>
    </citation>
    <scope>NUCLEOTIDE SEQUENCE</scope>
    <source>
        <strain evidence="2">CGMCC 4.7430</strain>
    </source>
</reference>
<sequence length="252" mass="27060">MLTTQFLPGSLCWIELDSFNIEIAKRFYGGLFGWEFQDQVPEYTFCQVGGRNVAGIGALMGEAVTSAWIPYFSVEDCEATTRTVEPAGGTVVLQPVELAPQGQMAQFEDPAGARFAAWRPAEVPGVDLVNEPGSLAWVELHAPDSTAVRAFYKSVLGWRFEDRPMGDTTYPLISPAGGDADSSMGGLLPLESGDLPHWLAYFEVRDCDAAVAGCRELGGTVHAPAEDVKGVGRMAVLADPHEARFAVVTSSV</sequence>
<dbReference type="Gene3D" id="3.10.180.10">
    <property type="entry name" value="2,3-Dihydroxybiphenyl 1,2-Dioxygenase, domain 1"/>
    <property type="match status" value="2"/>
</dbReference>
<dbReference type="InterPro" id="IPR004360">
    <property type="entry name" value="Glyas_Fos-R_dOase_dom"/>
</dbReference>
<dbReference type="AlphaFoldDB" id="A0A918A6E3"/>
<accession>A0A918A6E3</accession>
<dbReference type="InterPro" id="IPR029068">
    <property type="entry name" value="Glyas_Bleomycin-R_OHBP_Dase"/>
</dbReference>
<dbReference type="PANTHER" id="PTHR33993">
    <property type="entry name" value="GLYOXALASE-RELATED"/>
    <property type="match status" value="1"/>
</dbReference>
<evidence type="ECO:0000259" key="1">
    <source>
        <dbReference type="PROSITE" id="PS51819"/>
    </source>
</evidence>
<keyword evidence="3" id="KW-1185">Reference proteome</keyword>